<dbReference type="PRINTS" id="PR01217">
    <property type="entry name" value="PRICHEXTENSN"/>
</dbReference>
<feature type="signal peptide" evidence="10">
    <location>
        <begin position="1"/>
        <end position="24"/>
    </location>
</feature>
<feature type="compositionally biased region" description="Pro residues" evidence="9">
    <location>
        <begin position="99"/>
        <end position="119"/>
    </location>
</feature>
<feature type="compositionally biased region" description="Low complexity" evidence="9">
    <location>
        <begin position="138"/>
        <end position="157"/>
    </location>
</feature>
<evidence type="ECO:0000313" key="13">
    <source>
        <dbReference type="Proteomes" id="UP001159364"/>
    </source>
</evidence>
<evidence type="ECO:0000256" key="2">
    <source>
        <dbReference type="ARBA" id="ARBA00022475"/>
    </source>
</evidence>
<evidence type="ECO:0000313" key="12">
    <source>
        <dbReference type="EMBL" id="KAJ8759821.1"/>
    </source>
</evidence>
<keyword evidence="13" id="KW-1185">Reference proteome</keyword>
<dbReference type="Pfam" id="PF07983">
    <property type="entry name" value="X8"/>
    <property type="match status" value="1"/>
</dbReference>
<comment type="caution">
    <text evidence="12">The sequence shown here is derived from an EMBL/GenBank/DDBJ whole genome shotgun (WGS) entry which is preliminary data.</text>
</comment>
<feature type="region of interest" description="Disordered" evidence="9">
    <location>
        <begin position="48"/>
        <end position="75"/>
    </location>
</feature>
<evidence type="ECO:0000256" key="10">
    <source>
        <dbReference type="SAM" id="SignalP"/>
    </source>
</evidence>
<keyword evidence="6" id="KW-1015">Disulfide bond</keyword>
<evidence type="ECO:0000256" key="1">
    <source>
        <dbReference type="ARBA" id="ARBA00004609"/>
    </source>
</evidence>
<keyword evidence="5" id="KW-0472">Membrane</keyword>
<dbReference type="PANTHER" id="PTHR31044">
    <property type="entry name" value="BETA-1,3 GLUCANASE"/>
    <property type="match status" value="1"/>
</dbReference>
<evidence type="ECO:0000256" key="5">
    <source>
        <dbReference type="ARBA" id="ARBA00023136"/>
    </source>
</evidence>
<gene>
    <name evidence="12" type="ORF">K2173_009922</name>
</gene>
<dbReference type="GO" id="GO:0098552">
    <property type="term" value="C:side of membrane"/>
    <property type="evidence" value="ECO:0007669"/>
    <property type="project" value="UniProtKB-KW"/>
</dbReference>
<dbReference type="GO" id="GO:0009506">
    <property type="term" value="C:plasmodesma"/>
    <property type="evidence" value="ECO:0007669"/>
    <property type="project" value="UniProtKB-ARBA"/>
</dbReference>
<feature type="region of interest" description="Disordered" evidence="9">
    <location>
        <begin position="93"/>
        <end position="189"/>
    </location>
</feature>
<dbReference type="GO" id="GO:0005886">
    <property type="term" value="C:plasma membrane"/>
    <property type="evidence" value="ECO:0007669"/>
    <property type="project" value="UniProtKB-SubCell"/>
</dbReference>
<protein>
    <recommendedName>
        <fullName evidence="11">X8 domain-containing protein</fullName>
    </recommendedName>
</protein>
<dbReference type="EMBL" id="JAIWQS010000007">
    <property type="protein sequence ID" value="KAJ8759821.1"/>
    <property type="molecule type" value="Genomic_DNA"/>
</dbReference>
<evidence type="ECO:0000256" key="7">
    <source>
        <dbReference type="ARBA" id="ARBA00023180"/>
    </source>
</evidence>
<dbReference type="AlphaFoldDB" id="A0AAV8SZC5"/>
<evidence type="ECO:0000256" key="8">
    <source>
        <dbReference type="ARBA" id="ARBA00023288"/>
    </source>
</evidence>
<dbReference type="FunFam" id="1.20.58.1040:FF:000001">
    <property type="entry name" value="Glucan endo-1,3-beta-glucosidase 4"/>
    <property type="match status" value="1"/>
</dbReference>
<dbReference type="Gene3D" id="1.20.58.1040">
    <property type="match status" value="1"/>
</dbReference>
<keyword evidence="4 10" id="KW-0732">Signal</keyword>
<feature type="chain" id="PRO_5043720523" description="X8 domain-containing protein" evidence="10">
    <location>
        <begin position="25"/>
        <end position="284"/>
    </location>
</feature>
<evidence type="ECO:0000256" key="6">
    <source>
        <dbReference type="ARBA" id="ARBA00023157"/>
    </source>
</evidence>
<reference evidence="12 13" key="1">
    <citation type="submission" date="2021-09" db="EMBL/GenBank/DDBJ databases">
        <title>Genomic insights and catalytic innovation underlie evolution of tropane alkaloids biosynthesis.</title>
        <authorList>
            <person name="Wang Y.-J."/>
            <person name="Tian T."/>
            <person name="Huang J.-P."/>
            <person name="Huang S.-X."/>
        </authorList>
    </citation>
    <scope>NUCLEOTIDE SEQUENCE [LARGE SCALE GENOMIC DNA]</scope>
    <source>
        <strain evidence="12">KIB-2018</strain>
        <tissue evidence="12">Leaf</tissue>
    </source>
</reference>
<dbReference type="InterPro" id="IPR012946">
    <property type="entry name" value="X8"/>
</dbReference>
<keyword evidence="8" id="KW-0449">Lipoprotein</keyword>
<dbReference type="SMART" id="SM00768">
    <property type="entry name" value="X8"/>
    <property type="match status" value="1"/>
</dbReference>
<feature type="compositionally biased region" description="Polar residues" evidence="9">
    <location>
        <begin position="54"/>
        <end position="74"/>
    </location>
</feature>
<dbReference type="PANTHER" id="PTHR31044:SF118">
    <property type="entry name" value="MAJOR POLLEN ALLERGEN OLE E 10-LIKE"/>
    <property type="match status" value="1"/>
</dbReference>
<proteinExistence type="predicted"/>
<dbReference type="InterPro" id="IPR044788">
    <property type="entry name" value="X8_dom_prot"/>
</dbReference>
<comment type="subcellular location">
    <subcellularLocation>
        <location evidence="1">Cell membrane</location>
        <topology evidence="1">Lipid-anchor</topology>
        <topology evidence="1">GPI-anchor</topology>
    </subcellularLocation>
</comment>
<feature type="compositionally biased region" description="Pro residues" evidence="9">
    <location>
        <begin position="158"/>
        <end position="188"/>
    </location>
</feature>
<dbReference type="Proteomes" id="UP001159364">
    <property type="component" value="Linkage Group LG07"/>
</dbReference>
<keyword evidence="3" id="KW-0336">GPI-anchor</keyword>
<feature type="domain" description="X8" evidence="11">
    <location>
        <begin position="197"/>
        <end position="281"/>
    </location>
</feature>
<evidence type="ECO:0000259" key="11">
    <source>
        <dbReference type="SMART" id="SM00768"/>
    </source>
</evidence>
<keyword evidence="7" id="KW-0325">Glycoprotein</keyword>
<sequence length="284" mass="30887">MGWRLKEALCMFIVVTTFFSFNDARFHVQSLHYNGPKLHRSSVRRMWEEPDQSKPYSSPLQPTNGDLMGQSSPISLPPYELLAPLPLPDNITPFCETPPFSPPPPSKAKTPPSPPPPPISFNGPPAYLPPIPKPPYAYEPVSPGGSPSAPSYGTNPPTHSPSPPKHVPSPPVHQSPPIHTPPSLVSPPPHKKPQYAVWCVAKPTVPDSELQEALDYACGSGADCKSIQPNGSCFQPDTLLAHASYAFNSYWQKAKIRGGTCDFGGTAMLVTVDPSFNRCEFIFN</sequence>
<feature type="compositionally biased region" description="Pro residues" evidence="9">
    <location>
        <begin position="126"/>
        <end position="137"/>
    </location>
</feature>
<organism evidence="12 13">
    <name type="scientific">Erythroxylum novogranatense</name>
    <dbReference type="NCBI Taxonomy" id="1862640"/>
    <lineage>
        <taxon>Eukaryota</taxon>
        <taxon>Viridiplantae</taxon>
        <taxon>Streptophyta</taxon>
        <taxon>Embryophyta</taxon>
        <taxon>Tracheophyta</taxon>
        <taxon>Spermatophyta</taxon>
        <taxon>Magnoliopsida</taxon>
        <taxon>eudicotyledons</taxon>
        <taxon>Gunneridae</taxon>
        <taxon>Pentapetalae</taxon>
        <taxon>rosids</taxon>
        <taxon>fabids</taxon>
        <taxon>Malpighiales</taxon>
        <taxon>Erythroxylaceae</taxon>
        <taxon>Erythroxylum</taxon>
    </lineage>
</organism>
<evidence type="ECO:0000256" key="4">
    <source>
        <dbReference type="ARBA" id="ARBA00022729"/>
    </source>
</evidence>
<name>A0AAV8SZC5_9ROSI</name>
<evidence type="ECO:0000256" key="9">
    <source>
        <dbReference type="SAM" id="MobiDB-lite"/>
    </source>
</evidence>
<evidence type="ECO:0000256" key="3">
    <source>
        <dbReference type="ARBA" id="ARBA00022622"/>
    </source>
</evidence>
<keyword evidence="2" id="KW-1003">Cell membrane</keyword>
<accession>A0AAV8SZC5</accession>